<dbReference type="AlphaFoldDB" id="A0ABD1YYS5"/>
<comment type="caution">
    <text evidence="2">The sequence shown here is derived from an EMBL/GenBank/DDBJ whole genome shotgun (WGS) entry which is preliminary data.</text>
</comment>
<feature type="compositionally biased region" description="Basic and acidic residues" evidence="1">
    <location>
        <begin position="60"/>
        <end position="70"/>
    </location>
</feature>
<organism evidence="2 3">
    <name type="scientific">Riccia fluitans</name>
    <dbReference type="NCBI Taxonomy" id="41844"/>
    <lineage>
        <taxon>Eukaryota</taxon>
        <taxon>Viridiplantae</taxon>
        <taxon>Streptophyta</taxon>
        <taxon>Embryophyta</taxon>
        <taxon>Marchantiophyta</taxon>
        <taxon>Marchantiopsida</taxon>
        <taxon>Marchantiidae</taxon>
        <taxon>Marchantiales</taxon>
        <taxon>Ricciaceae</taxon>
        <taxon>Riccia</taxon>
    </lineage>
</organism>
<evidence type="ECO:0000313" key="3">
    <source>
        <dbReference type="Proteomes" id="UP001605036"/>
    </source>
</evidence>
<name>A0ABD1YYS5_9MARC</name>
<feature type="compositionally biased region" description="Basic and acidic residues" evidence="1">
    <location>
        <begin position="26"/>
        <end position="51"/>
    </location>
</feature>
<dbReference type="PANTHER" id="PTHR34671:SF19">
    <property type="entry name" value="EMBRYONIC ABUNDANT PROTEIN 1"/>
    <property type="match status" value="1"/>
</dbReference>
<sequence length="121" mass="13127">MAPAQSFFSYLSIFLPKQQQASNNKQDIKMSSEQERKELDARAKEGEEVVKGGRGGKTLEAQEHLAEGRSKGGQTRASQLGKEGYQEMGKKGGLSTNEESGGEAAKKKGVDVDESKFKTKS</sequence>
<accession>A0ABD1YYS5</accession>
<dbReference type="PANTHER" id="PTHR34671">
    <property type="entry name" value="EM-LIKE PROTEIN GEA1"/>
    <property type="match status" value="1"/>
</dbReference>
<evidence type="ECO:0000256" key="1">
    <source>
        <dbReference type="SAM" id="MobiDB-lite"/>
    </source>
</evidence>
<keyword evidence="3" id="KW-1185">Reference proteome</keyword>
<dbReference type="InterPro" id="IPR038956">
    <property type="entry name" value="LEA_5"/>
</dbReference>
<gene>
    <name evidence="2" type="ORF">R1flu_006438</name>
</gene>
<feature type="compositionally biased region" description="Basic and acidic residues" evidence="1">
    <location>
        <begin position="104"/>
        <end position="121"/>
    </location>
</feature>
<dbReference type="EMBL" id="JBHFFA010000003">
    <property type="protein sequence ID" value="KAL2634959.1"/>
    <property type="molecule type" value="Genomic_DNA"/>
</dbReference>
<proteinExistence type="predicted"/>
<dbReference type="Proteomes" id="UP001605036">
    <property type="component" value="Unassembled WGS sequence"/>
</dbReference>
<protein>
    <submittedName>
        <fullName evidence="2">Uncharacterized protein</fullName>
    </submittedName>
</protein>
<feature type="region of interest" description="Disordered" evidence="1">
    <location>
        <begin position="19"/>
        <end position="121"/>
    </location>
</feature>
<dbReference type="Pfam" id="PF00477">
    <property type="entry name" value="LEA_5"/>
    <property type="match status" value="1"/>
</dbReference>
<dbReference type="InterPro" id="IPR000389">
    <property type="entry name" value="Small_hydrophilic_seed_prot"/>
</dbReference>
<reference evidence="2 3" key="1">
    <citation type="submission" date="2024-09" db="EMBL/GenBank/DDBJ databases">
        <title>Chromosome-scale assembly of Riccia fluitans.</title>
        <authorList>
            <person name="Paukszto L."/>
            <person name="Sawicki J."/>
            <person name="Karawczyk K."/>
            <person name="Piernik-Szablinska J."/>
            <person name="Szczecinska M."/>
            <person name="Mazdziarz M."/>
        </authorList>
    </citation>
    <scope>NUCLEOTIDE SEQUENCE [LARGE SCALE GENOMIC DNA]</scope>
    <source>
        <strain evidence="2">Rf_01</strain>
        <tissue evidence="2">Aerial parts of the thallus</tissue>
    </source>
</reference>
<evidence type="ECO:0000313" key="2">
    <source>
        <dbReference type="EMBL" id="KAL2634959.1"/>
    </source>
</evidence>